<dbReference type="InterPro" id="IPR056582">
    <property type="entry name" value="EDRF1_N"/>
</dbReference>
<evidence type="ECO:0000256" key="1">
    <source>
        <dbReference type="SAM" id="MobiDB-lite"/>
    </source>
</evidence>
<dbReference type="EMBL" id="CAXITT010000378">
    <property type="protein sequence ID" value="CAL1540361.1"/>
    <property type="molecule type" value="Genomic_DNA"/>
</dbReference>
<dbReference type="Proteomes" id="UP001497497">
    <property type="component" value="Unassembled WGS sequence"/>
</dbReference>
<feature type="domain" description="EDRF1 N-terminal" evidence="2">
    <location>
        <begin position="1"/>
        <end position="140"/>
    </location>
</feature>
<proteinExistence type="predicted"/>
<dbReference type="Pfam" id="PF23788">
    <property type="entry name" value="EDRF1_N"/>
    <property type="match status" value="2"/>
</dbReference>
<feature type="non-terminal residue" evidence="3">
    <location>
        <position position="1"/>
    </location>
</feature>
<dbReference type="GO" id="GO:0045893">
    <property type="term" value="P:positive regulation of DNA-templated transcription"/>
    <property type="evidence" value="ECO:0007669"/>
    <property type="project" value="TreeGrafter"/>
</dbReference>
<evidence type="ECO:0000313" key="3">
    <source>
        <dbReference type="EMBL" id="CAL1540361.1"/>
    </source>
</evidence>
<feature type="region of interest" description="Disordered" evidence="1">
    <location>
        <begin position="425"/>
        <end position="452"/>
    </location>
</feature>
<feature type="region of interest" description="Disordered" evidence="1">
    <location>
        <begin position="593"/>
        <end position="619"/>
    </location>
</feature>
<gene>
    <name evidence="3" type="ORF">GSLYS_00014010001</name>
</gene>
<comment type="caution">
    <text evidence="3">The sequence shown here is derived from an EMBL/GenBank/DDBJ whole genome shotgun (WGS) entry which is preliminary data.</text>
</comment>
<keyword evidence="4" id="KW-1185">Reference proteome</keyword>
<protein>
    <recommendedName>
        <fullName evidence="2">EDRF1 N-terminal domain-containing protein</fullName>
    </recommendedName>
</protein>
<sequence length="778" mass="87950">VKYSSVKFPVQFSTIRLNTDLNHPPSDRQCSGYYMFSDQHMEQNTAHFSEFSSLNMADAYQDLVGQVDVISSSKNIKALLKMPYTDSPHISIMVHRLRKTLLLEEFDVHKNLIKKQAEEWSWLKSYFQNVIVKGQEDKTKWLVSANPKRDSFTENMYMNLIRHSFAASIGDKQCTALQAAEDKSKQVHPIPESSEDLKGFHHETLWKFEDISMLIDSDLPIFGSGETPRPCISLRLRDARSPPINILTGLDYWLDNLMSNVPEVAMCYHVNGLVQKYEVMRTEDIPNLENSKFDPNEVLDIAQNIMSFIKRNAAVEGHTYWLYKSQNDEMVKLYDLTDYCKNEIAEGDNPFTVPVGLLCHRVGRNLKRSGQRRMADARAMFENCLRLLEETKHAQVCADAHFHLCDMWVPDKSVNDVWQEKGKISEPPVDLYDEDETSSDESSGTDVQSRKGIDNKESEFVKAVKGGQESLGDGCRDGEVMKNSVALKELVVRGMIKRKAWEVVHACRIAGTTDERCHVALSHIRKGLNCVDKDQSKGKNIGLVEKQQTCSPSKAIPLYYQPLNIHTQDRAEQTTGEEPKEPQMCNPLTPIPLNYTPLNKPPESSVDAGPPPETPGHLNVKAMSQEPCRMGPPPSETPGHLNVKAMSQEPCRKGPPPSETPGHLNVNAMSQEPCRMGPPPSETPGHLNVNAMSQEPCRMVPAAVWEPNVFKSESETESSSGSVRSEKLTLETWHVQAKFDLLRKAAITYFVLAKEFFEIKKYGHTLRHLRYAVHCYGM</sequence>
<accession>A0AAV2I1D6</accession>
<organism evidence="3 4">
    <name type="scientific">Lymnaea stagnalis</name>
    <name type="common">Great pond snail</name>
    <name type="synonym">Helix stagnalis</name>
    <dbReference type="NCBI Taxonomy" id="6523"/>
    <lineage>
        <taxon>Eukaryota</taxon>
        <taxon>Metazoa</taxon>
        <taxon>Spiralia</taxon>
        <taxon>Lophotrochozoa</taxon>
        <taxon>Mollusca</taxon>
        <taxon>Gastropoda</taxon>
        <taxon>Heterobranchia</taxon>
        <taxon>Euthyneura</taxon>
        <taxon>Panpulmonata</taxon>
        <taxon>Hygrophila</taxon>
        <taxon>Lymnaeoidea</taxon>
        <taxon>Lymnaeidae</taxon>
        <taxon>Lymnaea</taxon>
    </lineage>
</organism>
<feature type="domain" description="EDRF1 N-terminal" evidence="2">
    <location>
        <begin position="196"/>
        <end position="442"/>
    </location>
</feature>
<dbReference type="AlphaFoldDB" id="A0AAV2I1D6"/>
<evidence type="ECO:0000259" key="2">
    <source>
        <dbReference type="Pfam" id="PF23788"/>
    </source>
</evidence>
<name>A0AAV2I1D6_LYMST</name>
<reference evidence="3 4" key="1">
    <citation type="submission" date="2024-04" db="EMBL/GenBank/DDBJ databases">
        <authorList>
            <consortium name="Genoscope - CEA"/>
            <person name="William W."/>
        </authorList>
    </citation>
    <scope>NUCLEOTIDE SEQUENCE [LARGE SCALE GENOMIC DNA]</scope>
</reference>
<evidence type="ECO:0000313" key="4">
    <source>
        <dbReference type="Proteomes" id="UP001497497"/>
    </source>
</evidence>
<feature type="region of interest" description="Disordered" evidence="1">
    <location>
        <begin position="647"/>
        <end position="668"/>
    </location>
</feature>
<dbReference type="PANTHER" id="PTHR15000:SF1">
    <property type="entry name" value="ERYTHROID DIFFERENTIATION-RELATED FACTOR 1"/>
    <property type="match status" value="1"/>
</dbReference>
<dbReference type="PANTHER" id="PTHR15000">
    <property type="entry name" value="ERYTHROID DIFFERENTIATION-RELATED FACTOR 1"/>
    <property type="match status" value="1"/>
</dbReference>